<protein>
    <submittedName>
        <fullName evidence="4">LysM domain-containing protein</fullName>
    </submittedName>
</protein>
<keyword evidence="5" id="KW-1185">Reference proteome</keyword>
<comment type="caution">
    <text evidence="4">The sequence shown here is derived from an EMBL/GenBank/DDBJ whole genome shotgun (WGS) entry which is preliminary data.</text>
</comment>
<name>A0A4R2QYC1_9PSEU</name>
<proteinExistence type="predicted"/>
<keyword evidence="2" id="KW-0812">Transmembrane</keyword>
<sequence length="207" mass="21623">MSVLANDTANVPEMPEASGVSGIPGASGAPGVSGVLRERGERHSRGGAGVIVEHPAVRNRPPRPRTPAPRALPGQRNGRRVLERVPARSRPPRGVEAPRSVRSNGCQARVPARRWPALLALGVAVFLGVLGFGALADGMSPPVPERTTVVSVAPGETLWQVADRYAADSDPNEVVARIQQLNEMSGTKVHAGDVLTVPDQAGGTEIN</sequence>
<dbReference type="Proteomes" id="UP000294911">
    <property type="component" value="Unassembled WGS sequence"/>
</dbReference>
<dbReference type="InterPro" id="IPR036779">
    <property type="entry name" value="LysM_dom_sf"/>
</dbReference>
<keyword evidence="2" id="KW-1133">Transmembrane helix</keyword>
<dbReference type="EMBL" id="SLXQ01000002">
    <property type="protein sequence ID" value="TCP55183.1"/>
    <property type="molecule type" value="Genomic_DNA"/>
</dbReference>
<reference evidence="4 5" key="1">
    <citation type="submission" date="2019-03" db="EMBL/GenBank/DDBJ databases">
        <title>Genomic Encyclopedia of Type Strains, Phase IV (KMG-IV): sequencing the most valuable type-strain genomes for metagenomic binning, comparative biology and taxonomic classification.</title>
        <authorList>
            <person name="Goeker M."/>
        </authorList>
    </citation>
    <scope>NUCLEOTIDE SEQUENCE [LARGE SCALE GENOMIC DNA]</scope>
    <source>
        <strain evidence="4 5">DSM 45765</strain>
    </source>
</reference>
<dbReference type="SMART" id="SM00257">
    <property type="entry name" value="LysM"/>
    <property type="match status" value="1"/>
</dbReference>
<feature type="domain" description="LysM" evidence="3">
    <location>
        <begin position="148"/>
        <end position="197"/>
    </location>
</feature>
<accession>A0A4R2QYC1</accession>
<evidence type="ECO:0000313" key="5">
    <source>
        <dbReference type="Proteomes" id="UP000294911"/>
    </source>
</evidence>
<keyword evidence="2" id="KW-0472">Membrane</keyword>
<evidence type="ECO:0000259" key="3">
    <source>
        <dbReference type="PROSITE" id="PS51782"/>
    </source>
</evidence>
<gene>
    <name evidence="4" type="ORF">EV191_102395</name>
</gene>
<dbReference type="Pfam" id="PF01476">
    <property type="entry name" value="LysM"/>
    <property type="match status" value="1"/>
</dbReference>
<feature type="region of interest" description="Disordered" evidence="1">
    <location>
        <begin position="1"/>
        <end position="102"/>
    </location>
</feature>
<evidence type="ECO:0000313" key="4">
    <source>
        <dbReference type="EMBL" id="TCP55183.1"/>
    </source>
</evidence>
<evidence type="ECO:0000256" key="2">
    <source>
        <dbReference type="SAM" id="Phobius"/>
    </source>
</evidence>
<evidence type="ECO:0000256" key="1">
    <source>
        <dbReference type="SAM" id="MobiDB-lite"/>
    </source>
</evidence>
<organism evidence="4 5">
    <name type="scientific">Tamaricihabitans halophyticus</name>
    <dbReference type="NCBI Taxonomy" id="1262583"/>
    <lineage>
        <taxon>Bacteria</taxon>
        <taxon>Bacillati</taxon>
        <taxon>Actinomycetota</taxon>
        <taxon>Actinomycetes</taxon>
        <taxon>Pseudonocardiales</taxon>
        <taxon>Pseudonocardiaceae</taxon>
        <taxon>Tamaricihabitans</taxon>
    </lineage>
</organism>
<dbReference type="PROSITE" id="PS51782">
    <property type="entry name" value="LYSM"/>
    <property type="match status" value="1"/>
</dbReference>
<dbReference type="AlphaFoldDB" id="A0A4R2QYC1"/>
<feature type="transmembrane region" description="Helical" evidence="2">
    <location>
        <begin position="117"/>
        <end position="136"/>
    </location>
</feature>
<dbReference type="Gene3D" id="3.10.350.10">
    <property type="entry name" value="LysM domain"/>
    <property type="match status" value="1"/>
</dbReference>
<dbReference type="OrthoDB" id="3699712at2"/>
<dbReference type="InterPro" id="IPR018392">
    <property type="entry name" value="LysM"/>
</dbReference>